<evidence type="ECO:0000313" key="2">
    <source>
        <dbReference type="Proteomes" id="UP000276301"/>
    </source>
</evidence>
<comment type="caution">
    <text evidence="1">The sequence shown here is derived from an EMBL/GenBank/DDBJ whole genome shotgun (WGS) entry which is preliminary data.</text>
</comment>
<reference evidence="1 2" key="1">
    <citation type="submission" date="2018-10" db="EMBL/GenBank/DDBJ databases">
        <title>Anaerotruncus faecis sp. nov., isolated from human feces.</title>
        <authorList>
            <person name="Wang Y.-J."/>
        </authorList>
    </citation>
    <scope>NUCLEOTIDE SEQUENCE [LARGE SCALE GENOMIC DNA]</scope>
    <source>
        <strain evidence="1 2">22A2-44</strain>
    </source>
</reference>
<dbReference type="AlphaFoldDB" id="A0A498CIJ0"/>
<sequence length="196" mass="20740">MRTGNKKGYVLLTVVCVFAFLSALGFTLLTAALANMQSAERKLASAQTDAYAVSLAESVNGMVEAGRFEPLVSGWKQAAAASASIPDGRDSVFLPGRCAANALESEEIAVADPADPGADGRTVRMDASFCLSDVTVRRDPADPDNRSKYTASGTLEADLAVTCQLDGREVVIRFHSTFDAAADAGKWKLRQFVKGD</sequence>
<dbReference type="EMBL" id="RCHT01000074">
    <property type="protein sequence ID" value="RLL06063.1"/>
    <property type="molecule type" value="Genomic_DNA"/>
</dbReference>
<name>A0A498CIJ0_9FIRM</name>
<dbReference type="RefSeq" id="WP_121587759.1">
    <property type="nucleotide sequence ID" value="NZ_RCHT01000074.1"/>
</dbReference>
<gene>
    <name evidence="1" type="ORF">D4A47_14040</name>
</gene>
<dbReference type="Proteomes" id="UP000276301">
    <property type="component" value="Unassembled WGS sequence"/>
</dbReference>
<accession>A0A498CIJ0</accession>
<proteinExistence type="predicted"/>
<organism evidence="1 2">
    <name type="scientific">Anaerotruncus massiliensis</name>
    <name type="common">ex Liu et al. 2021</name>
    <dbReference type="NCBI Taxonomy" id="2321404"/>
    <lineage>
        <taxon>Bacteria</taxon>
        <taxon>Bacillati</taxon>
        <taxon>Bacillota</taxon>
        <taxon>Clostridia</taxon>
        <taxon>Eubacteriales</taxon>
        <taxon>Oscillospiraceae</taxon>
        <taxon>Anaerotruncus</taxon>
    </lineage>
</organism>
<keyword evidence="2" id="KW-1185">Reference proteome</keyword>
<evidence type="ECO:0000313" key="1">
    <source>
        <dbReference type="EMBL" id="RLL06063.1"/>
    </source>
</evidence>
<protein>
    <submittedName>
        <fullName evidence="1">Uncharacterized protein</fullName>
    </submittedName>
</protein>